<evidence type="ECO:0000259" key="1">
    <source>
        <dbReference type="Pfam" id="PF03358"/>
    </source>
</evidence>
<feature type="domain" description="NADPH-dependent FMN reductase-like" evidence="1">
    <location>
        <begin position="8"/>
        <end position="145"/>
    </location>
</feature>
<dbReference type="EMBL" id="VDFW01000012">
    <property type="protein sequence ID" value="TNC25198.1"/>
    <property type="molecule type" value="Genomic_DNA"/>
</dbReference>
<protein>
    <submittedName>
        <fullName evidence="2">NAD(P)H-dependent oxidoreductase</fullName>
    </submittedName>
</protein>
<dbReference type="SUPFAM" id="SSF52218">
    <property type="entry name" value="Flavoproteins"/>
    <property type="match status" value="1"/>
</dbReference>
<reference evidence="2 3" key="1">
    <citation type="submission" date="2019-06" db="EMBL/GenBank/DDBJ databases">
        <title>Amycolatopsis alkalitolerans sp. nov., isolated from Gastrodia elata Blume.</title>
        <authorList>
            <person name="Narsing Rao M.P."/>
            <person name="Li W.J."/>
        </authorList>
    </citation>
    <scope>NUCLEOTIDE SEQUENCE [LARGE SCALE GENOMIC DNA]</scope>
    <source>
        <strain evidence="2 3">SYSUP0005</strain>
    </source>
</reference>
<evidence type="ECO:0000313" key="2">
    <source>
        <dbReference type="EMBL" id="TNC25198.1"/>
    </source>
</evidence>
<dbReference type="Proteomes" id="UP000305546">
    <property type="component" value="Unassembled WGS sequence"/>
</dbReference>
<dbReference type="InterPro" id="IPR050712">
    <property type="entry name" value="NAD(P)H-dep_reductase"/>
</dbReference>
<sequence length="186" mass="19586">MALATGTQILLISGSTRHGSTNTAALRTAERIAPDAVTTVRYDGLDKLPAFNPDDDHDPLHPAVADLRQRIAGADAVLLCTPEYAGALPGAFKNLLDWTVGGSQMYRKPTAWINVAAPGRGLGAHDSLATVLGYLDAAIIEPACRSIPVARETVGDDGLITDSATREQIAGVLSAIADHTRRQRVP</sequence>
<dbReference type="Pfam" id="PF03358">
    <property type="entry name" value="FMN_red"/>
    <property type="match status" value="1"/>
</dbReference>
<name>A0A5C4M1G6_9PSEU</name>
<organism evidence="2 3">
    <name type="scientific">Amycolatopsis alkalitolerans</name>
    <dbReference type="NCBI Taxonomy" id="2547244"/>
    <lineage>
        <taxon>Bacteria</taxon>
        <taxon>Bacillati</taxon>
        <taxon>Actinomycetota</taxon>
        <taxon>Actinomycetes</taxon>
        <taxon>Pseudonocardiales</taxon>
        <taxon>Pseudonocardiaceae</taxon>
        <taxon>Amycolatopsis</taxon>
    </lineage>
</organism>
<keyword evidence="3" id="KW-1185">Reference proteome</keyword>
<proteinExistence type="predicted"/>
<dbReference type="OrthoDB" id="9812295at2"/>
<dbReference type="PANTHER" id="PTHR30543">
    <property type="entry name" value="CHROMATE REDUCTASE"/>
    <property type="match status" value="1"/>
</dbReference>
<dbReference type="InterPro" id="IPR029039">
    <property type="entry name" value="Flavoprotein-like_sf"/>
</dbReference>
<dbReference type="InterPro" id="IPR005025">
    <property type="entry name" value="FMN_Rdtase-like_dom"/>
</dbReference>
<dbReference type="AlphaFoldDB" id="A0A5C4M1G6"/>
<dbReference type="Gene3D" id="3.40.50.360">
    <property type="match status" value="1"/>
</dbReference>
<dbReference type="PANTHER" id="PTHR30543:SF21">
    <property type="entry name" value="NAD(P)H-DEPENDENT FMN REDUCTASE LOT6"/>
    <property type="match status" value="1"/>
</dbReference>
<dbReference type="GO" id="GO:0010181">
    <property type="term" value="F:FMN binding"/>
    <property type="evidence" value="ECO:0007669"/>
    <property type="project" value="TreeGrafter"/>
</dbReference>
<comment type="caution">
    <text evidence="2">The sequence shown here is derived from an EMBL/GenBank/DDBJ whole genome shotgun (WGS) entry which is preliminary data.</text>
</comment>
<dbReference type="GO" id="GO:0016491">
    <property type="term" value="F:oxidoreductase activity"/>
    <property type="evidence" value="ECO:0007669"/>
    <property type="project" value="InterPro"/>
</dbReference>
<accession>A0A5C4M1G6</accession>
<dbReference type="GO" id="GO:0005829">
    <property type="term" value="C:cytosol"/>
    <property type="evidence" value="ECO:0007669"/>
    <property type="project" value="TreeGrafter"/>
</dbReference>
<gene>
    <name evidence="2" type="ORF">FG385_16100</name>
</gene>
<evidence type="ECO:0000313" key="3">
    <source>
        <dbReference type="Proteomes" id="UP000305546"/>
    </source>
</evidence>